<keyword evidence="3 7" id="KW-0479">Metal-binding</keyword>
<dbReference type="GO" id="GO:0020037">
    <property type="term" value="F:heme binding"/>
    <property type="evidence" value="ECO:0007669"/>
    <property type="project" value="InterPro"/>
</dbReference>
<evidence type="ECO:0000313" key="9">
    <source>
        <dbReference type="EMBL" id="RDD61713.1"/>
    </source>
</evidence>
<evidence type="ECO:0000256" key="3">
    <source>
        <dbReference type="ARBA" id="ARBA00022723"/>
    </source>
</evidence>
<dbReference type="PANTHER" id="PTHR24291:SF50">
    <property type="entry name" value="BIFUNCTIONAL ALBAFLAVENONE MONOOXYGENASE_TERPENE SYNTHASE"/>
    <property type="match status" value="1"/>
</dbReference>
<dbReference type="PRINTS" id="PR00463">
    <property type="entry name" value="EP450I"/>
</dbReference>
<evidence type="ECO:0000256" key="4">
    <source>
        <dbReference type="ARBA" id="ARBA00023002"/>
    </source>
</evidence>
<dbReference type="Proteomes" id="UP000253941">
    <property type="component" value="Unassembled WGS sequence"/>
</dbReference>
<dbReference type="InterPro" id="IPR002401">
    <property type="entry name" value="Cyt_P450_E_grp-I"/>
</dbReference>
<feature type="binding site" description="axial binding residue" evidence="7">
    <location>
        <position position="406"/>
    </location>
    <ligand>
        <name>heme</name>
        <dbReference type="ChEBI" id="CHEBI:30413"/>
    </ligand>
    <ligandPart>
        <name>Fe</name>
        <dbReference type="ChEBI" id="CHEBI:18248"/>
    </ligandPart>
</feature>
<dbReference type="CDD" id="cd20620">
    <property type="entry name" value="CYP132-like"/>
    <property type="match status" value="1"/>
</dbReference>
<proteinExistence type="inferred from homology"/>
<dbReference type="PROSITE" id="PS00086">
    <property type="entry name" value="CYTOCHROME_P450"/>
    <property type="match status" value="1"/>
</dbReference>
<organism evidence="9 10">
    <name type="scientific">Ferruginivarius sediminum</name>
    <dbReference type="NCBI Taxonomy" id="2661937"/>
    <lineage>
        <taxon>Bacteria</taxon>
        <taxon>Pseudomonadati</taxon>
        <taxon>Pseudomonadota</taxon>
        <taxon>Alphaproteobacteria</taxon>
        <taxon>Rhodospirillales</taxon>
        <taxon>Rhodospirillaceae</taxon>
        <taxon>Ferruginivarius</taxon>
    </lineage>
</organism>
<sequence length="459" mass="50898">MRMADMAVDTADEVIGEASGRPASPPGYPLLGVAPQIRRDPLGFFVKMAREYGDVVDLNVAGKRMVLANEPTLIRQVLQANAGNYRKSKFYGPLKPIGTGLLTSEGEQWVEQRKAAAPAFKGSEMGKICAAMADEADTTLAGWAARGQADEPLDVAREMMRLALRIAMRTLFGSPLREDTASKVSDALAVALRHAEERIWSVASPPLWVPTPGNRAFARAITQLDEVFEDIISARKSSGERPGDLLDLLIDAFDDDRPQLRDMVVSMLVTGHETTAVSLAWAFYLLSRNPEWAEAVRSEANEVLGSDTPDIQALRGLRVTRAVFEEAMRLYPPVWTFSRDALSPERLGNVELRKGDTVMVCAYSLHRHPRLWESPETFMPQRFLNNEGQNRTNYNYLPFGGGPRSCIGNRFAMTEATIILAKTLQRFDLDLVDGHAVEPEPMITLRPRFGMLMRPRAVA</sequence>
<dbReference type="EMBL" id="QPMH01000009">
    <property type="protein sequence ID" value="RDD61713.1"/>
    <property type="molecule type" value="Genomic_DNA"/>
</dbReference>
<dbReference type="Gene3D" id="1.10.630.10">
    <property type="entry name" value="Cytochrome P450"/>
    <property type="match status" value="1"/>
</dbReference>
<dbReference type="GO" id="GO:0005506">
    <property type="term" value="F:iron ion binding"/>
    <property type="evidence" value="ECO:0007669"/>
    <property type="project" value="InterPro"/>
</dbReference>
<dbReference type="Pfam" id="PF00067">
    <property type="entry name" value="p450"/>
    <property type="match status" value="1"/>
</dbReference>
<keyword evidence="10" id="KW-1185">Reference proteome</keyword>
<dbReference type="GO" id="GO:0004497">
    <property type="term" value="F:monooxygenase activity"/>
    <property type="evidence" value="ECO:0007669"/>
    <property type="project" value="UniProtKB-KW"/>
</dbReference>
<evidence type="ECO:0000256" key="5">
    <source>
        <dbReference type="ARBA" id="ARBA00023004"/>
    </source>
</evidence>
<evidence type="ECO:0000256" key="2">
    <source>
        <dbReference type="ARBA" id="ARBA00022617"/>
    </source>
</evidence>
<dbReference type="InterPro" id="IPR036396">
    <property type="entry name" value="Cyt_P450_sf"/>
</dbReference>
<dbReference type="InterPro" id="IPR017972">
    <property type="entry name" value="Cyt_P450_CS"/>
</dbReference>
<dbReference type="AlphaFoldDB" id="A0A369T8T3"/>
<protein>
    <submittedName>
        <fullName evidence="9">Cytochrome P450</fullName>
    </submittedName>
</protein>
<comment type="cofactor">
    <cofactor evidence="7">
        <name>heme</name>
        <dbReference type="ChEBI" id="CHEBI:30413"/>
    </cofactor>
</comment>
<evidence type="ECO:0000256" key="8">
    <source>
        <dbReference type="RuleBase" id="RU000461"/>
    </source>
</evidence>
<evidence type="ECO:0000256" key="7">
    <source>
        <dbReference type="PIRSR" id="PIRSR602401-1"/>
    </source>
</evidence>
<reference evidence="9 10" key="1">
    <citation type="submission" date="2018-07" db="EMBL/GenBank/DDBJ databases">
        <title>Venubactetium sediminum gen. nov., sp. nov., isolated from a marine solar saltern.</title>
        <authorList>
            <person name="Wang S."/>
        </authorList>
    </citation>
    <scope>NUCLEOTIDE SEQUENCE [LARGE SCALE GENOMIC DNA]</scope>
    <source>
        <strain evidence="9 10">WD2A32</strain>
    </source>
</reference>
<dbReference type="GO" id="GO:0016705">
    <property type="term" value="F:oxidoreductase activity, acting on paired donors, with incorporation or reduction of molecular oxygen"/>
    <property type="evidence" value="ECO:0007669"/>
    <property type="project" value="InterPro"/>
</dbReference>
<comment type="caution">
    <text evidence="9">The sequence shown here is derived from an EMBL/GenBank/DDBJ whole genome shotgun (WGS) entry which is preliminary data.</text>
</comment>
<gene>
    <name evidence="9" type="ORF">DRB17_10975</name>
</gene>
<keyword evidence="2 7" id="KW-0349">Heme</keyword>
<dbReference type="InterPro" id="IPR001128">
    <property type="entry name" value="Cyt_P450"/>
</dbReference>
<accession>A0A369T8T3</accession>
<dbReference type="PANTHER" id="PTHR24291">
    <property type="entry name" value="CYTOCHROME P450 FAMILY 4"/>
    <property type="match status" value="1"/>
</dbReference>
<evidence type="ECO:0000256" key="1">
    <source>
        <dbReference type="ARBA" id="ARBA00010617"/>
    </source>
</evidence>
<dbReference type="SUPFAM" id="SSF48264">
    <property type="entry name" value="Cytochrome P450"/>
    <property type="match status" value="1"/>
</dbReference>
<dbReference type="PRINTS" id="PR00385">
    <property type="entry name" value="P450"/>
</dbReference>
<keyword evidence="6 8" id="KW-0503">Monooxygenase</keyword>
<keyword evidence="5 7" id="KW-0408">Iron</keyword>
<evidence type="ECO:0000313" key="10">
    <source>
        <dbReference type="Proteomes" id="UP000253941"/>
    </source>
</evidence>
<dbReference type="InterPro" id="IPR050196">
    <property type="entry name" value="Cytochrome_P450_Monoox"/>
</dbReference>
<comment type="similarity">
    <text evidence="1 8">Belongs to the cytochrome P450 family.</text>
</comment>
<name>A0A369T8T3_9PROT</name>
<keyword evidence="4 8" id="KW-0560">Oxidoreductase</keyword>
<evidence type="ECO:0000256" key="6">
    <source>
        <dbReference type="ARBA" id="ARBA00023033"/>
    </source>
</evidence>